<dbReference type="Gene3D" id="3.40.50.1000">
    <property type="entry name" value="HAD superfamily/HAD-like"/>
    <property type="match status" value="1"/>
</dbReference>
<evidence type="ECO:0000313" key="3">
    <source>
        <dbReference type="Proteomes" id="UP001251870"/>
    </source>
</evidence>
<dbReference type="EC" id="3.1.3.-" evidence="2"/>
<dbReference type="Pfam" id="PF00702">
    <property type="entry name" value="Hydrolase"/>
    <property type="match status" value="1"/>
</dbReference>
<dbReference type="GO" id="GO:0016787">
    <property type="term" value="F:hydrolase activity"/>
    <property type="evidence" value="ECO:0007669"/>
    <property type="project" value="UniProtKB-KW"/>
</dbReference>
<keyword evidence="3" id="KW-1185">Reference proteome</keyword>
<dbReference type="EMBL" id="JAVKGR010000004">
    <property type="protein sequence ID" value="MDR8018966.1"/>
    <property type="molecule type" value="Genomic_DNA"/>
</dbReference>
<name>A0ABU2DRA6_9MICC</name>
<dbReference type="PANTHER" id="PTHR43316">
    <property type="entry name" value="HYDROLASE, HALOACID DELAHOGENASE-RELATED"/>
    <property type="match status" value="1"/>
</dbReference>
<gene>
    <name evidence="2" type="ORF">RIL96_05240</name>
</gene>
<dbReference type="RefSeq" id="WP_310547964.1">
    <property type="nucleotide sequence ID" value="NZ_JAVKGR010000004.1"/>
</dbReference>
<comment type="caution">
    <text evidence="2">The sequence shown here is derived from an EMBL/GenBank/DDBJ whole genome shotgun (WGS) entry which is preliminary data.</text>
</comment>
<dbReference type="Proteomes" id="UP001251870">
    <property type="component" value="Unassembled WGS sequence"/>
</dbReference>
<dbReference type="InterPro" id="IPR023214">
    <property type="entry name" value="HAD_sf"/>
</dbReference>
<dbReference type="InterPro" id="IPR051540">
    <property type="entry name" value="S-2-haloacid_dehalogenase"/>
</dbReference>
<dbReference type="InterPro" id="IPR036412">
    <property type="entry name" value="HAD-like_sf"/>
</dbReference>
<keyword evidence="1 2" id="KW-0378">Hydrolase</keyword>
<evidence type="ECO:0000313" key="2">
    <source>
        <dbReference type="EMBL" id="MDR8018966.1"/>
    </source>
</evidence>
<dbReference type="SUPFAM" id="SSF56784">
    <property type="entry name" value="HAD-like"/>
    <property type="match status" value="1"/>
</dbReference>
<dbReference type="CDD" id="cd01427">
    <property type="entry name" value="HAD_like"/>
    <property type="match status" value="1"/>
</dbReference>
<sequence length="248" mass="25792">MTDPRAQLMLFDFDGTLCLGDDPVLAYAVAVEDRLRARGESTALRDNVRHALNSNDLNSDDLGIVPGGAAETATPQDGYQLVQALGQAAGLDEAECSAAFRAARAQLIAGGLHRTDVHTPAGVQSLLAELRQSAAVVLVTNAPAEGFSLWLEALGLSAAFDAVINDAAKPAGMPAAVTRARSLTGISDSSPVLSIGDIWANDLAPVAELGGTTVLIDRHAAGAGSPDHRVRSFAEAAPLLRQWVQNPR</sequence>
<proteinExistence type="predicted"/>
<organism evidence="2 3">
    <name type="scientific">Nesterenkonia aerolata</name>
    <dbReference type="NCBI Taxonomy" id="3074079"/>
    <lineage>
        <taxon>Bacteria</taxon>
        <taxon>Bacillati</taxon>
        <taxon>Actinomycetota</taxon>
        <taxon>Actinomycetes</taxon>
        <taxon>Micrococcales</taxon>
        <taxon>Micrococcaceae</taxon>
        <taxon>Nesterenkonia</taxon>
    </lineage>
</organism>
<protein>
    <submittedName>
        <fullName evidence="2">HAD family hydrolase</fullName>
        <ecNumber evidence="2">3.1.3.-</ecNumber>
    </submittedName>
</protein>
<accession>A0ABU2DRA6</accession>
<reference evidence="2 3" key="1">
    <citation type="submission" date="2023-09" db="EMBL/GenBank/DDBJ databases">
        <title>Description of three actinobacteria isolated from air of manufacturing shop in a pharmaceutical factory.</title>
        <authorList>
            <person name="Zhang D.-F."/>
        </authorList>
    </citation>
    <scope>NUCLEOTIDE SEQUENCE [LARGE SCALE GENOMIC DNA]</scope>
    <source>
        <strain evidence="2 3">LY-0111</strain>
    </source>
</reference>
<evidence type="ECO:0000256" key="1">
    <source>
        <dbReference type="ARBA" id="ARBA00022801"/>
    </source>
</evidence>